<dbReference type="KEGG" id="rpe:RPE_1641"/>
<dbReference type="HOGENOM" id="CLU_1433460_0_0_5"/>
<reference evidence="1" key="1">
    <citation type="submission" date="2006-09" db="EMBL/GenBank/DDBJ databases">
        <title>Complete sequence of Rhodopseudomonas palustris BisA53.</title>
        <authorList>
            <consortium name="US DOE Joint Genome Institute"/>
            <person name="Copeland A."/>
            <person name="Lucas S."/>
            <person name="Lapidus A."/>
            <person name="Barry K."/>
            <person name="Detter J.C."/>
            <person name="Glavina del Rio T."/>
            <person name="Hammon N."/>
            <person name="Israni S."/>
            <person name="Dalin E."/>
            <person name="Tice H."/>
            <person name="Pitluck S."/>
            <person name="Chain P."/>
            <person name="Malfatti S."/>
            <person name="Shin M."/>
            <person name="Vergez L."/>
            <person name="Schmutz J."/>
            <person name="Larimer F."/>
            <person name="Land M."/>
            <person name="Hauser L."/>
            <person name="Pelletier D.A."/>
            <person name="Kyrpides N."/>
            <person name="Kim E."/>
            <person name="Harwood C.S."/>
            <person name="Oda Y."/>
            <person name="Richardson P."/>
        </authorList>
    </citation>
    <scope>NUCLEOTIDE SEQUENCE [LARGE SCALE GENOMIC DNA]</scope>
    <source>
        <strain evidence="1">BisA53</strain>
    </source>
</reference>
<name>Q07R44_RHOP5</name>
<protein>
    <recommendedName>
        <fullName evidence="2">DUF4375 domain-containing protein</fullName>
    </recommendedName>
</protein>
<evidence type="ECO:0000313" key="1">
    <source>
        <dbReference type="EMBL" id="ABJ05590.1"/>
    </source>
</evidence>
<accession>Q07R44</accession>
<dbReference type="AlphaFoldDB" id="Q07R44"/>
<proteinExistence type="predicted"/>
<dbReference type="EMBL" id="CP000463">
    <property type="protein sequence ID" value="ABJ05590.1"/>
    <property type="molecule type" value="Genomic_DNA"/>
</dbReference>
<gene>
    <name evidence="1" type="ordered locus">RPE_1641</name>
</gene>
<organism evidence="1">
    <name type="scientific">Rhodopseudomonas palustris (strain BisA53)</name>
    <dbReference type="NCBI Taxonomy" id="316055"/>
    <lineage>
        <taxon>Bacteria</taxon>
        <taxon>Pseudomonadati</taxon>
        <taxon>Pseudomonadota</taxon>
        <taxon>Alphaproteobacteria</taxon>
        <taxon>Hyphomicrobiales</taxon>
        <taxon>Nitrobacteraceae</taxon>
        <taxon>Rhodopseudomonas</taxon>
    </lineage>
</organism>
<sequence>MRSGLRMALFGRRKVEFPIAQNMLESPEDGDMVECCMLTYGQLVDEGVDRSSLPTPIRQVREASSFVTWVINGGNGFEKYALEEGWNVERVATALAGLDALGLKEMADHLRPFADQISAVAHDPSRRSATIRSTWQTFDGEHLKAVEQAWVFHAKFATKAKAYLLEKMAFNIVSSGDFDAALSRYKAGL</sequence>
<evidence type="ECO:0008006" key="2">
    <source>
        <dbReference type="Google" id="ProtNLM"/>
    </source>
</evidence>